<keyword evidence="2 4" id="KW-0442">Lipid degradation</keyword>
<dbReference type="InterPro" id="IPR016035">
    <property type="entry name" value="Acyl_Trfase/lysoPLipase"/>
</dbReference>
<evidence type="ECO:0000313" key="6">
    <source>
        <dbReference type="EMBL" id="MCV2885020.1"/>
    </source>
</evidence>
<proteinExistence type="predicted"/>
<dbReference type="PANTHER" id="PTHR14226:SF57">
    <property type="entry name" value="BLR7027 PROTEIN"/>
    <property type="match status" value="1"/>
</dbReference>
<dbReference type="EMBL" id="JAOWKX010000004">
    <property type="protein sequence ID" value="MCV2885020.1"/>
    <property type="molecule type" value="Genomic_DNA"/>
</dbReference>
<feature type="domain" description="PNPLA" evidence="5">
    <location>
        <begin position="9"/>
        <end position="222"/>
    </location>
</feature>
<feature type="active site" description="Proton acceptor" evidence="4">
    <location>
        <position position="209"/>
    </location>
</feature>
<keyword evidence="1 4" id="KW-0378">Hydrolase</keyword>
<comment type="caution">
    <text evidence="6">The sequence shown here is derived from an EMBL/GenBank/DDBJ whole genome shotgun (WGS) entry which is preliminary data.</text>
</comment>
<feature type="short sequence motif" description="DGA/G" evidence="4">
    <location>
        <begin position="209"/>
        <end position="211"/>
    </location>
</feature>
<keyword evidence="7" id="KW-1185">Reference proteome</keyword>
<sequence length="376" mass="42477">MIQRQHYGLMLSGGGARAAYQVGVLKAITHFLPRNHSIPFPIICGNSAGAINATSLACYASCYHLGIRKLEWVWKHFRTHHVYGANVKDVFGYMLRNYTSRFRSHHVQKRPTSLLNNAPLRQLIKNYLDFKRIDHNIMSGNLRAVSVLASSYTSYDSIAYFQARDDIQPWRRAQRRGLKCTLDVEHLMASSAIPLVFPTVKIDGEFLGDGAIHLHSPLSAPIHLGAEKILVIGVEQPEQSNRFINAMYYPTAASIAGHLLDTIFADTLHSDLERLERVNQTLKIMTPEQRKHIGLKPIECLIINPSLGFNTLASRYFHLLPKGIRALLSLIGATQKADSTLLSYLLFEKEFCADLIELGYRDGLRRQDEIRAFLNI</sequence>
<comment type="caution">
    <text evidence="4">Lacks conserved residue(s) required for the propagation of feature annotation.</text>
</comment>
<evidence type="ECO:0000256" key="3">
    <source>
        <dbReference type="ARBA" id="ARBA00023098"/>
    </source>
</evidence>
<feature type="active site" description="Nucleophile" evidence="4">
    <location>
        <position position="47"/>
    </location>
</feature>
<dbReference type="SUPFAM" id="SSF52151">
    <property type="entry name" value="FabD/lysophospholipase-like"/>
    <property type="match status" value="1"/>
</dbReference>
<evidence type="ECO:0000256" key="1">
    <source>
        <dbReference type="ARBA" id="ARBA00022801"/>
    </source>
</evidence>
<protein>
    <submittedName>
        <fullName evidence="6">Patatin-like phospholipase family protein</fullName>
    </submittedName>
</protein>
<feature type="short sequence motif" description="GXSXG" evidence="4">
    <location>
        <begin position="45"/>
        <end position="49"/>
    </location>
</feature>
<reference evidence="6 7" key="1">
    <citation type="submission" date="2022-10" db="EMBL/GenBank/DDBJ databases">
        <title>Aestuariibacter sp. AA17 isolated from Montipora capitata coral fragment.</title>
        <authorList>
            <person name="Emsley S.A."/>
            <person name="Pfannmuller K.M."/>
            <person name="Loughran R.M."/>
            <person name="Shlafstein M."/>
            <person name="Papke E."/>
            <person name="Saw J.H."/>
            <person name="Ushijima B."/>
            <person name="Videau P."/>
        </authorList>
    </citation>
    <scope>NUCLEOTIDE SEQUENCE [LARGE SCALE GENOMIC DNA]</scope>
    <source>
        <strain evidence="6 7">AA17</strain>
    </source>
</reference>
<dbReference type="Pfam" id="PF01734">
    <property type="entry name" value="Patatin"/>
    <property type="match status" value="1"/>
</dbReference>
<dbReference type="RefSeq" id="WP_263712305.1">
    <property type="nucleotide sequence ID" value="NZ_JAOWKX010000004.1"/>
</dbReference>
<name>A0ABT3A8T1_9ALTE</name>
<dbReference type="Proteomes" id="UP001652504">
    <property type="component" value="Unassembled WGS sequence"/>
</dbReference>
<evidence type="ECO:0000259" key="5">
    <source>
        <dbReference type="PROSITE" id="PS51635"/>
    </source>
</evidence>
<dbReference type="Gene3D" id="3.40.1090.10">
    <property type="entry name" value="Cytosolic phospholipase A2 catalytic domain"/>
    <property type="match status" value="2"/>
</dbReference>
<evidence type="ECO:0000256" key="4">
    <source>
        <dbReference type="PROSITE-ProRule" id="PRU01161"/>
    </source>
</evidence>
<dbReference type="PANTHER" id="PTHR14226">
    <property type="entry name" value="NEUROPATHY TARGET ESTERASE/SWISS CHEESE D.MELANOGASTER"/>
    <property type="match status" value="1"/>
</dbReference>
<dbReference type="InterPro" id="IPR050301">
    <property type="entry name" value="NTE"/>
</dbReference>
<dbReference type="InterPro" id="IPR002641">
    <property type="entry name" value="PNPLA_dom"/>
</dbReference>
<dbReference type="PROSITE" id="PS51635">
    <property type="entry name" value="PNPLA"/>
    <property type="match status" value="1"/>
</dbReference>
<gene>
    <name evidence="6" type="ORF">OE749_09955</name>
</gene>
<organism evidence="6 7">
    <name type="scientific">Fluctibacter corallii</name>
    <dbReference type="NCBI Taxonomy" id="2984329"/>
    <lineage>
        <taxon>Bacteria</taxon>
        <taxon>Pseudomonadati</taxon>
        <taxon>Pseudomonadota</taxon>
        <taxon>Gammaproteobacteria</taxon>
        <taxon>Alteromonadales</taxon>
        <taxon>Alteromonadaceae</taxon>
        <taxon>Fluctibacter</taxon>
    </lineage>
</organism>
<evidence type="ECO:0000313" key="7">
    <source>
        <dbReference type="Proteomes" id="UP001652504"/>
    </source>
</evidence>
<keyword evidence="3 4" id="KW-0443">Lipid metabolism</keyword>
<evidence type="ECO:0000256" key="2">
    <source>
        <dbReference type="ARBA" id="ARBA00022963"/>
    </source>
</evidence>
<accession>A0ABT3A8T1</accession>